<dbReference type="AlphaFoldDB" id="A0A4Q5LX08"/>
<keyword evidence="2" id="KW-1185">Reference proteome</keyword>
<protein>
    <submittedName>
        <fullName evidence="1">Uncharacterized protein</fullName>
    </submittedName>
</protein>
<dbReference type="Proteomes" id="UP000293162">
    <property type="component" value="Unassembled WGS sequence"/>
</dbReference>
<accession>A0A4Q5LX08</accession>
<evidence type="ECO:0000313" key="2">
    <source>
        <dbReference type="Proteomes" id="UP000293162"/>
    </source>
</evidence>
<comment type="caution">
    <text evidence="1">The sequence shown here is derived from an EMBL/GenBank/DDBJ whole genome shotgun (WGS) entry which is preliminary data.</text>
</comment>
<dbReference type="OrthoDB" id="9803638at2"/>
<dbReference type="EMBL" id="SEWF01000026">
    <property type="protein sequence ID" value="RYU94366.1"/>
    <property type="molecule type" value="Genomic_DNA"/>
</dbReference>
<gene>
    <name evidence="1" type="ORF">EWM59_17125</name>
</gene>
<dbReference type="RefSeq" id="WP_130022455.1">
    <property type="nucleotide sequence ID" value="NZ_SEWF01000026.1"/>
</dbReference>
<name>A0A4Q5LX08_9BACT</name>
<sequence length="69" mass="8051">MATQAQIISENIKFVTNEKGERTEVIVSLKNKIMKEFFEDIQDLLLVQDRIDDEKVDFFESVDKILSSK</sequence>
<organism evidence="1 2">
    <name type="scientific">Emticicia agri</name>
    <dbReference type="NCBI Taxonomy" id="2492393"/>
    <lineage>
        <taxon>Bacteria</taxon>
        <taxon>Pseudomonadati</taxon>
        <taxon>Bacteroidota</taxon>
        <taxon>Cytophagia</taxon>
        <taxon>Cytophagales</taxon>
        <taxon>Leadbetterellaceae</taxon>
        <taxon>Emticicia</taxon>
    </lineage>
</organism>
<proteinExistence type="predicted"/>
<evidence type="ECO:0000313" key="1">
    <source>
        <dbReference type="EMBL" id="RYU94366.1"/>
    </source>
</evidence>
<reference evidence="1 2" key="1">
    <citation type="submission" date="2019-02" db="EMBL/GenBank/DDBJ databases">
        <title>Bacterial novel species Emticicia sp. 17J42-9 isolated from soil.</title>
        <authorList>
            <person name="Jung H.-Y."/>
        </authorList>
    </citation>
    <scope>NUCLEOTIDE SEQUENCE [LARGE SCALE GENOMIC DNA]</scope>
    <source>
        <strain evidence="1 2">17J42-9</strain>
    </source>
</reference>